<dbReference type="EMBL" id="HBIE01010433">
    <property type="protein sequence ID" value="CAE0308283.1"/>
    <property type="molecule type" value="Transcribed_RNA"/>
</dbReference>
<organism evidence="2">
    <name type="scientific">Favella ehrenbergii</name>
    <dbReference type="NCBI Taxonomy" id="182087"/>
    <lineage>
        <taxon>Eukaryota</taxon>
        <taxon>Sar</taxon>
        <taxon>Alveolata</taxon>
        <taxon>Ciliophora</taxon>
        <taxon>Intramacronucleata</taxon>
        <taxon>Spirotrichea</taxon>
        <taxon>Choreotrichia</taxon>
        <taxon>Tintinnida</taxon>
        <taxon>Xystonellidae</taxon>
        <taxon>Favella</taxon>
    </lineage>
</organism>
<evidence type="ECO:0000313" key="2">
    <source>
        <dbReference type="EMBL" id="CAE0308283.1"/>
    </source>
</evidence>
<evidence type="ECO:0000313" key="3">
    <source>
        <dbReference type="EMBL" id="CAE0308284.1"/>
    </source>
</evidence>
<reference evidence="2" key="1">
    <citation type="submission" date="2021-01" db="EMBL/GenBank/DDBJ databases">
        <authorList>
            <person name="Corre E."/>
            <person name="Pelletier E."/>
            <person name="Niang G."/>
            <person name="Scheremetjew M."/>
            <person name="Finn R."/>
            <person name="Kale V."/>
            <person name="Holt S."/>
            <person name="Cochrane G."/>
            <person name="Meng A."/>
            <person name="Brown T."/>
            <person name="Cohen L."/>
        </authorList>
    </citation>
    <scope>NUCLEOTIDE SEQUENCE</scope>
    <source>
        <strain evidence="2">Fehren 1</strain>
    </source>
</reference>
<feature type="region of interest" description="Disordered" evidence="1">
    <location>
        <begin position="88"/>
        <end position="111"/>
    </location>
</feature>
<dbReference type="EMBL" id="HBIE01010434">
    <property type="protein sequence ID" value="CAE0308284.1"/>
    <property type="molecule type" value="Transcribed_RNA"/>
</dbReference>
<dbReference type="AlphaFoldDB" id="A0A7S3HXS0"/>
<gene>
    <name evidence="2" type="ORF">FEHR0123_LOCUS3192</name>
    <name evidence="3" type="ORF">FEHR0123_LOCUS3193</name>
</gene>
<accession>A0A7S3HXS0</accession>
<protein>
    <submittedName>
        <fullName evidence="2">Uncharacterized protein</fullName>
    </submittedName>
</protein>
<proteinExistence type="predicted"/>
<evidence type="ECO:0000256" key="1">
    <source>
        <dbReference type="SAM" id="MobiDB-lite"/>
    </source>
</evidence>
<feature type="compositionally biased region" description="Low complexity" evidence="1">
    <location>
        <begin position="1"/>
        <end position="10"/>
    </location>
</feature>
<sequence>MGESDASSRGGSERGGAPKISIMRLGDDMGVSGAIGARTTHDSRSIVSLSNEEDDAGAKAAISISSLDDASSSRQSDPVKIRVMAMTVEGTDSDSEEEKKRNKCSGLNSSARTPQVFTRCGYTAYDLFIGGSQAQIE</sequence>
<name>A0A7S3HXS0_9SPIT</name>
<feature type="region of interest" description="Disordered" evidence="1">
    <location>
        <begin position="1"/>
        <end position="55"/>
    </location>
</feature>